<feature type="compositionally biased region" description="Low complexity" evidence="1">
    <location>
        <begin position="1"/>
        <end position="29"/>
    </location>
</feature>
<dbReference type="Proteomes" id="UP000320239">
    <property type="component" value="Unassembled WGS sequence"/>
</dbReference>
<evidence type="ECO:0000313" key="3">
    <source>
        <dbReference type="Proteomes" id="UP000320239"/>
    </source>
</evidence>
<feature type="compositionally biased region" description="Basic residues" evidence="1">
    <location>
        <begin position="341"/>
        <end position="353"/>
    </location>
</feature>
<feature type="compositionally biased region" description="Basic residues" evidence="1">
    <location>
        <begin position="113"/>
        <end position="124"/>
    </location>
</feature>
<feature type="compositionally biased region" description="Basic residues" evidence="1">
    <location>
        <begin position="30"/>
        <end position="39"/>
    </location>
</feature>
<accession>A0A561VGV6</accession>
<feature type="region of interest" description="Disordered" evidence="1">
    <location>
        <begin position="186"/>
        <end position="353"/>
    </location>
</feature>
<protein>
    <submittedName>
        <fullName evidence="2">Uncharacterized protein</fullName>
    </submittedName>
</protein>
<feature type="compositionally biased region" description="Low complexity" evidence="1">
    <location>
        <begin position="271"/>
        <end position="285"/>
    </location>
</feature>
<dbReference type="AlphaFoldDB" id="A0A561VGV6"/>
<organism evidence="2 3">
    <name type="scientific">Actinoplanes teichomyceticus</name>
    <dbReference type="NCBI Taxonomy" id="1867"/>
    <lineage>
        <taxon>Bacteria</taxon>
        <taxon>Bacillati</taxon>
        <taxon>Actinomycetota</taxon>
        <taxon>Actinomycetes</taxon>
        <taxon>Micromonosporales</taxon>
        <taxon>Micromonosporaceae</taxon>
        <taxon>Actinoplanes</taxon>
    </lineage>
</organism>
<feature type="compositionally biased region" description="Basic residues" evidence="1">
    <location>
        <begin position="212"/>
        <end position="221"/>
    </location>
</feature>
<gene>
    <name evidence="2" type="ORF">FHX34_107341</name>
</gene>
<evidence type="ECO:0000256" key="1">
    <source>
        <dbReference type="SAM" id="MobiDB-lite"/>
    </source>
</evidence>
<feature type="compositionally biased region" description="Low complexity" evidence="1">
    <location>
        <begin position="40"/>
        <end position="49"/>
    </location>
</feature>
<feature type="compositionally biased region" description="Basic and acidic residues" evidence="1">
    <location>
        <begin position="73"/>
        <end position="90"/>
    </location>
</feature>
<name>A0A561VGV6_ACTTI</name>
<dbReference type="EMBL" id="VIWY01000007">
    <property type="protein sequence ID" value="TWG10843.1"/>
    <property type="molecule type" value="Genomic_DNA"/>
</dbReference>
<reference evidence="2 3" key="1">
    <citation type="submission" date="2019-06" db="EMBL/GenBank/DDBJ databases">
        <title>Sequencing the genomes of 1000 actinobacteria strains.</title>
        <authorList>
            <person name="Klenk H.-P."/>
        </authorList>
    </citation>
    <scope>NUCLEOTIDE SEQUENCE [LARGE SCALE GENOMIC DNA]</scope>
    <source>
        <strain evidence="2 3">DSM 43866</strain>
    </source>
</reference>
<proteinExistence type="predicted"/>
<evidence type="ECO:0000313" key="2">
    <source>
        <dbReference type="EMBL" id="TWG10843.1"/>
    </source>
</evidence>
<feature type="compositionally biased region" description="Low complexity" evidence="1">
    <location>
        <begin position="137"/>
        <end position="147"/>
    </location>
</feature>
<keyword evidence="3" id="KW-1185">Reference proteome</keyword>
<feature type="region of interest" description="Disordered" evidence="1">
    <location>
        <begin position="1"/>
        <end position="161"/>
    </location>
</feature>
<comment type="caution">
    <text evidence="2">The sequence shown here is derived from an EMBL/GenBank/DDBJ whole genome shotgun (WGS) entry which is preliminary data.</text>
</comment>
<sequence length="353" mass="38089">MRAGPAATRRPGYARRPTTTRRPAAPARRGAGHARRPTTTRRPAAPARRGAGHARRPSATGDRRSTATWRPAVHRDMETGGPPRHGDRARAAAHATRRPGTRASPRDVEAGHARRPSATRRPRRPAGLPRTANGATSLSLPPRSSPRFGTARVRGTPRSPMTLRGYRFTLRTCHVKVFREISGASRSISAPHAAPPLPARAWRRGGEPPQSRPRRRTNHRGTGRDDARTTAEPAQGDARTADDPVRPQQTNHRRTALSRSSEPPADRPSRSSEPPADRPAAARAPVGSEAPTSRLKAAGRGTVSPAPRRRRACPGPRPSAAPRRPGRRPPCPAAGSPGSRAPHRRGRRRSRPG</sequence>